<dbReference type="InterPro" id="IPR003609">
    <property type="entry name" value="Pan_app"/>
</dbReference>
<sequence length="507" mass="53811">MRVLNLVFVSAFIPLLSGVLADQPAQIPICHKCEENKVPPPPPPPPPAIPRCGKGALRPRPRGGECVVTYSCSGNCGNVAIPHLNSKSMECDYAEVTVGPDGSIIDQCCDPPECPSSCPTKPGSTDQCFNDMYGCPAIDGTIQRFGGKDYIYHCHSGFCATTISSVSTTNTLSECAEKCSRDPACKMLSHNGKTCTLATKVGSIEKGPGSVVLEPINGPKPPQSNDDCSKIDNTRHTIHGMEFLLRCNTRVTDPATCKPHPASSYEECANLCATDTNCASASFSAGHCCISDKKPSASKQPGSIGLEPLPGYGCPYVDWAVKDIGGVRYEYHCDAWLTSGGQWTLVPSSNDMNCALQCSKNKQCTGISLRGNQCYIATAPISLQPKGDWVALVPVTGGGGGNGGNGGGGGGTEEKGLSVPECKEAHGHEVKYKGHVYKVDCYRWVGGDGFKTATMHKLADCIKMCADHSNCVALHYLPHQQFCAIHDNIPRVGTQGDFGVAYVKRIS</sequence>
<dbReference type="OrthoDB" id="4388755at2759"/>
<dbReference type="AlphaFoldDB" id="A0A0F8UID4"/>
<dbReference type="SUPFAM" id="SSF57414">
    <property type="entry name" value="Hairpin loop containing domain-like"/>
    <property type="match status" value="1"/>
</dbReference>
<proteinExistence type="predicted"/>
<feature type="domain" description="Apple" evidence="3">
    <location>
        <begin position="261"/>
        <end position="289"/>
    </location>
</feature>
<dbReference type="Gene3D" id="3.50.4.10">
    <property type="entry name" value="Hepatocyte Growth Factor"/>
    <property type="match status" value="1"/>
</dbReference>
<name>A0A0F8UID4_9EURO</name>
<dbReference type="Pfam" id="PF14295">
    <property type="entry name" value="PAN_4"/>
    <property type="match status" value="3"/>
</dbReference>
<evidence type="ECO:0000259" key="2">
    <source>
        <dbReference type="Pfam" id="PF00024"/>
    </source>
</evidence>
<reference evidence="4 5" key="1">
    <citation type="submission" date="2015-02" db="EMBL/GenBank/DDBJ databases">
        <title>Draft Genome Sequences of Two Closely-Related Aflatoxigenic Aspergillus Species Obtained from the Cote d'Ivoire.</title>
        <authorList>
            <person name="Moore G.G."/>
            <person name="Beltz S.B."/>
            <person name="Mack B.M."/>
        </authorList>
    </citation>
    <scope>NUCLEOTIDE SEQUENCE [LARGE SCALE GENOMIC DNA]</scope>
    <source>
        <strain evidence="4 5">SRRC1432</strain>
    </source>
</reference>
<comment type="caution">
    <text evidence="4">The sequence shown here is derived from an EMBL/GenBank/DDBJ whole genome shotgun (WGS) entry which is preliminary data.</text>
</comment>
<feature type="signal peptide" evidence="1">
    <location>
        <begin position="1"/>
        <end position="21"/>
    </location>
</feature>
<organism evidence="4 5">
    <name type="scientific">Aspergillus ochraceoroseus</name>
    <dbReference type="NCBI Taxonomy" id="138278"/>
    <lineage>
        <taxon>Eukaryota</taxon>
        <taxon>Fungi</taxon>
        <taxon>Dikarya</taxon>
        <taxon>Ascomycota</taxon>
        <taxon>Pezizomycotina</taxon>
        <taxon>Eurotiomycetes</taxon>
        <taxon>Eurotiomycetidae</taxon>
        <taxon>Eurotiales</taxon>
        <taxon>Aspergillaceae</taxon>
        <taxon>Aspergillus</taxon>
        <taxon>Aspergillus subgen. Nidulantes</taxon>
    </lineage>
</organism>
<protein>
    <recommendedName>
        <fullName evidence="2 3">Apple domain-containing protein</fullName>
    </recommendedName>
</protein>
<feature type="domain" description="Apple" evidence="3">
    <location>
        <begin position="457"/>
        <end position="478"/>
    </location>
</feature>
<dbReference type="Pfam" id="PF00024">
    <property type="entry name" value="PAN_1"/>
    <property type="match status" value="1"/>
</dbReference>
<evidence type="ECO:0000256" key="1">
    <source>
        <dbReference type="SAM" id="SignalP"/>
    </source>
</evidence>
<accession>A0A0F8UID4</accession>
<evidence type="ECO:0000313" key="4">
    <source>
        <dbReference type="EMBL" id="KKK19449.1"/>
    </source>
</evidence>
<evidence type="ECO:0000259" key="3">
    <source>
        <dbReference type="Pfam" id="PF14295"/>
    </source>
</evidence>
<gene>
    <name evidence="4" type="ORF">AOCH_007489</name>
</gene>
<keyword evidence="1" id="KW-0732">Signal</keyword>
<feature type="domain" description="Apple" evidence="3">
    <location>
        <begin position="345"/>
        <end position="369"/>
    </location>
</feature>
<dbReference type="Proteomes" id="UP000034947">
    <property type="component" value="Unassembled WGS sequence"/>
</dbReference>
<keyword evidence="5" id="KW-1185">Reference proteome</keyword>
<dbReference type="EMBL" id="JYKN01001659">
    <property type="protein sequence ID" value="KKK19449.1"/>
    <property type="molecule type" value="Genomic_DNA"/>
</dbReference>
<feature type="domain" description="Apple" evidence="2">
    <location>
        <begin position="156"/>
        <end position="201"/>
    </location>
</feature>
<dbReference type="VEuPathDB" id="FungiDB:P175DRAFT_0340767"/>
<feature type="chain" id="PRO_5002528947" description="Apple domain-containing protein" evidence="1">
    <location>
        <begin position="22"/>
        <end position="507"/>
    </location>
</feature>
<evidence type="ECO:0000313" key="5">
    <source>
        <dbReference type="Proteomes" id="UP000034947"/>
    </source>
</evidence>